<protein>
    <submittedName>
        <fullName evidence="1">Uncharacterized protein</fullName>
    </submittedName>
</protein>
<organism evidence="1 2">
    <name type="scientific">Biformimicrobium ophioploci</name>
    <dbReference type="NCBI Taxonomy" id="3036711"/>
    <lineage>
        <taxon>Bacteria</taxon>
        <taxon>Pseudomonadati</taxon>
        <taxon>Pseudomonadota</taxon>
        <taxon>Gammaproteobacteria</taxon>
        <taxon>Cellvibrionales</taxon>
        <taxon>Microbulbiferaceae</taxon>
        <taxon>Biformimicrobium</taxon>
    </lineage>
</organism>
<gene>
    <name evidence="1" type="ORF">MNKW57_30310</name>
</gene>
<proteinExistence type="predicted"/>
<reference evidence="1 2" key="1">
    <citation type="submission" date="2023-04" db="EMBL/GenBank/DDBJ databases">
        <title>Marinobulbifer ophiurae gen. nov., sp. Nov., isolate from tissue of brittle star Ophioplocus japonicus.</title>
        <authorList>
            <person name="Kawano K."/>
            <person name="Sawayama S."/>
            <person name="Nakagawa S."/>
        </authorList>
    </citation>
    <scope>NUCLEOTIDE SEQUENCE [LARGE SCALE GENOMIC DNA]</scope>
    <source>
        <strain evidence="1 2">NKW57</strain>
    </source>
</reference>
<sequence length="103" mass="10946">MLYGGFVQPADVADKAACVSNVDVVDLVGKAGLCHTVILPLERSGTMYDEANIQCLKQGWEVDCVAVEAQALSAAGKLLGKFVCLDFVSTGNDQVNRVVRVMV</sequence>
<evidence type="ECO:0000313" key="2">
    <source>
        <dbReference type="Proteomes" id="UP001224392"/>
    </source>
</evidence>
<keyword evidence="2" id="KW-1185">Reference proteome</keyword>
<accession>A0ABQ6M2Y7</accession>
<dbReference type="EMBL" id="BSYJ01000008">
    <property type="protein sequence ID" value="GMG88710.1"/>
    <property type="molecule type" value="Genomic_DNA"/>
</dbReference>
<name>A0ABQ6M2Y7_9GAMM</name>
<comment type="caution">
    <text evidence="1">The sequence shown here is derived from an EMBL/GenBank/DDBJ whole genome shotgun (WGS) entry which is preliminary data.</text>
</comment>
<evidence type="ECO:0000313" key="1">
    <source>
        <dbReference type="EMBL" id="GMG88710.1"/>
    </source>
</evidence>
<dbReference type="Proteomes" id="UP001224392">
    <property type="component" value="Unassembled WGS sequence"/>
</dbReference>